<dbReference type="CDD" id="cd21044">
    <property type="entry name" value="Rab11BD_RAB3IP_like"/>
    <property type="match status" value="1"/>
</dbReference>
<dbReference type="GO" id="GO:0070319">
    <property type="term" value="C:Golgi to plasma membrane transport vesicle"/>
    <property type="evidence" value="ECO:0007669"/>
    <property type="project" value="TreeGrafter"/>
</dbReference>
<protein>
    <recommendedName>
        <fullName evidence="3">GDP/GTP exchange factor Sec2 N-terminal domain-containing protein</fullName>
    </recommendedName>
</protein>
<dbReference type="InterPro" id="IPR040351">
    <property type="entry name" value="RAB3IL/RAB3IP/Sec2"/>
</dbReference>
<dbReference type="GO" id="GO:0005085">
    <property type="term" value="F:guanyl-nucleotide exchange factor activity"/>
    <property type="evidence" value="ECO:0007669"/>
    <property type="project" value="InterPro"/>
</dbReference>
<dbReference type="Proteomes" id="UP000242146">
    <property type="component" value="Unassembled WGS sequence"/>
</dbReference>
<keyword evidence="1 2" id="KW-0175">Coiled coil</keyword>
<dbReference type="STRING" id="101127.A0A1X2GU58"/>
<sequence length="399" mass="45665">MTSPLASRDDVLLLRCELGYVRDQVLKKDQQLQQQQMDMEQLNQKYVAALDQVANIQHEKDMAEKELEELSVRLFEQANAMVAQERRHVCQLQTHNDQLQQELIGIRLPTSTDNAKMRTHHASWSPPSPPTPSSTSLVWTRPWLLAADFDHFAQALRQAQEPLDTLLMQHKHLPFMKQCLMSDVEPCLTLGQNGRWMKKMTETLMKRPYTPEPITLEELRQRQTNITLTPPRSTSSMPPSPSRWQQRVLDFIDDHRPRWHDQGYALPPSPTPSALAGLTCAGCGRPLLADQHHYRWKWEIGKLALLYGLDEDWLVLDASCCERLRAVGSFFHFLRQLVCASSSSLPIDLLASRSPLYVEMLQLRMAMVYARLGLGSSATTQIQLPPSADHARRVSCQQF</sequence>
<accession>A0A1X2GU58</accession>
<dbReference type="Gene3D" id="6.10.140.910">
    <property type="match status" value="1"/>
</dbReference>
<dbReference type="PANTHER" id="PTHR14430:SF4">
    <property type="entry name" value="GDP_GTP EXCHANGE FACTOR SEC2 N-TERMINAL DOMAIN-CONTAINING PROTEIN"/>
    <property type="match status" value="1"/>
</dbReference>
<feature type="coiled-coil region" evidence="2">
    <location>
        <begin position="25"/>
        <end position="73"/>
    </location>
</feature>
<dbReference type="InterPro" id="IPR009449">
    <property type="entry name" value="Sec2_N"/>
</dbReference>
<dbReference type="PANTHER" id="PTHR14430">
    <property type="entry name" value="RABIN3-RELATED"/>
    <property type="match status" value="1"/>
</dbReference>
<evidence type="ECO:0000259" key="3">
    <source>
        <dbReference type="Pfam" id="PF06428"/>
    </source>
</evidence>
<comment type="caution">
    <text evidence="4">The sequence shown here is derived from an EMBL/GenBank/DDBJ whole genome shotgun (WGS) entry which is preliminary data.</text>
</comment>
<dbReference type="SUPFAM" id="SSF144284">
    <property type="entry name" value="Sec2 N-terminal region"/>
    <property type="match status" value="1"/>
</dbReference>
<evidence type="ECO:0000256" key="1">
    <source>
        <dbReference type="ARBA" id="ARBA00023054"/>
    </source>
</evidence>
<keyword evidence="5" id="KW-1185">Reference proteome</keyword>
<evidence type="ECO:0000313" key="5">
    <source>
        <dbReference type="Proteomes" id="UP000242146"/>
    </source>
</evidence>
<organism evidence="4 5">
    <name type="scientific">Hesseltinella vesiculosa</name>
    <dbReference type="NCBI Taxonomy" id="101127"/>
    <lineage>
        <taxon>Eukaryota</taxon>
        <taxon>Fungi</taxon>
        <taxon>Fungi incertae sedis</taxon>
        <taxon>Mucoromycota</taxon>
        <taxon>Mucoromycotina</taxon>
        <taxon>Mucoromycetes</taxon>
        <taxon>Mucorales</taxon>
        <taxon>Cunninghamellaceae</taxon>
        <taxon>Hesseltinella</taxon>
    </lineage>
</organism>
<dbReference type="Pfam" id="PF06428">
    <property type="entry name" value="Sec2p"/>
    <property type="match status" value="1"/>
</dbReference>
<feature type="domain" description="GDP/GTP exchange factor Sec2 N-terminal" evidence="3">
    <location>
        <begin position="29"/>
        <end position="103"/>
    </location>
</feature>
<dbReference type="GO" id="GO:0006887">
    <property type="term" value="P:exocytosis"/>
    <property type="evidence" value="ECO:0007669"/>
    <property type="project" value="TreeGrafter"/>
</dbReference>
<reference evidence="4 5" key="1">
    <citation type="submission" date="2016-07" db="EMBL/GenBank/DDBJ databases">
        <title>Pervasive Adenine N6-methylation of Active Genes in Fungi.</title>
        <authorList>
            <consortium name="DOE Joint Genome Institute"/>
            <person name="Mondo S.J."/>
            <person name="Dannebaum R.O."/>
            <person name="Kuo R.C."/>
            <person name="Labutti K."/>
            <person name="Haridas S."/>
            <person name="Kuo A."/>
            <person name="Salamov A."/>
            <person name="Ahrendt S.R."/>
            <person name="Lipzen A."/>
            <person name="Sullivan W."/>
            <person name="Andreopoulos W.B."/>
            <person name="Clum A."/>
            <person name="Lindquist E."/>
            <person name="Daum C."/>
            <person name="Ramamoorthy G.K."/>
            <person name="Gryganskyi A."/>
            <person name="Culley D."/>
            <person name="Magnuson J.K."/>
            <person name="James T.Y."/>
            <person name="O'Malley M.A."/>
            <person name="Stajich J.E."/>
            <person name="Spatafora J.W."/>
            <person name="Visel A."/>
            <person name="Grigoriev I.V."/>
        </authorList>
    </citation>
    <scope>NUCLEOTIDE SEQUENCE [LARGE SCALE GENOMIC DNA]</scope>
    <source>
        <strain evidence="4 5">NRRL 3301</strain>
    </source>
</reference>
<name>A0A1X2GU58_9FUNG</name>
<evidence type="ECO:0000256" key="2">
    <source>
        <dbReference type="SAM" id="Coils"/>
    </source>
</evidence>
<dbReference type="EMBL" id="MCGT01000004">
    <property type="protein sequence ID" value="ORX60548.1"/>
    <property type="molecule type" value="Genomic_DNA"/>
</dbReference>
<dbReference type="GO" id="GO:0051286">
    <property type="term" value="C:cell tip"/>
    <property type="evidence" value="ECO:0007669"/>
    <property type="project" value="TreeGrafter"/>
</dbReference>
<dbReference type="OrthoDB" id="5560525at2759"/>
<proteinExistence type="predicted"/>
<evidence type="ECO:0000313" key="4">
    <source>
        <dbReference type="EMBL" id="ORX60548.1"/>
    </source>
</evidence>
<dbReference type="AlphaFoldDB" id="A0A1X2GU58"/>
<gene>
    <name evidence="4" type="ORF">DM01DRAFT_1332693</name>
</gene>